<evidence type="ECO:0000313" key="9">
    <source>
        <dbReference type="EMBL" id="UWQ55960.1"/>
    </source>
</evidence>
<reference evidence="9" key="1">
    <citation type="submission" date="2021-08" db="EMBL/GenBank/DDBJ databases">
        <authorList>
            <person name="Nwanade C."/>
            <person name="Wang M."/>
            <person name="Masoudi A."/>
            <person name="Yu Z."/>
            <person name="Liu J."/>
        </authorList>
    </citation>
    <scope>NUCLEOTIDE SEQUENCE</scope>
    <source>
        <strain evidence="9">S122</strain>
        <plasmid evidence="9">unnamed1</plasmid>
    </source>
</reference>
<evidence type="ECO:0000256" key="5">
    <source>
        <dbReference type="ARBA" id="ARBA00022729"/>
    </source>
</evidence>
<keyword evidence="9" id="KW-0614">Plasmid</keyword>
<name>A0A9Q9HPH0_LEICA</name>
<dbReference type="GO" id="GO:0015483">
    <property type="term" value="F:long-chain fatty acid transporting porin activity"/>
    <property type="evidence" value="ECO:0007669"/>
    <property type="project" value="TreeGrafter"/>
</dbReference>
<dbReference type="Pfam" id="PF03349">
    <property type="entry name" value="Toluene_X"/>
    <property type="match status" value="1"/>
</dbReference>
<feature type="chain" id="PRO_5040266012" evidence="8">
    <location>
        <begin position="24"/>
        <end position="366"/>
    </location>
</feature>
<keyword evidence="3" id="KW-1134">Transmembrane beta strand</keyword>
<dbReference type="PANTHER" id="PTHR35093">
    <property type="entry name" value="OUTER MEMBRANE PROTEIN NMB0088-RELATED"/>
    <property type="match status" value="1"/>
</dbReference>
<dbReference type="PANTHER" id="PTHR35093:SF8">
    <property type="entry name" value="OUTER MEMBRANE PROTEIN NMB0088-RELATED"/>
    <property type="match status" value="1"/>
</dbReference>
<evidence type="ECO:0000256" key="4">
    <source>
        <dbReference type="ARBA" id="ARBA00022692"/>
    </source>
</evidence>
<dbReference type="Gene3D" id="2.40.160.60">
    <property type="entry name" value="Outer membrane protein transport protein (OMPP1/FadL/TodX)"/>
    <property type="match status" value="1"/>
</dbReference>
<evidence type="ECO:0000256" key="2">
    <source>
        <dbReference type="ARBA" id="ARBA00008163"/>
    </source>
</evidence>
<evidence type="ECO:0000256" key="8">
    <source>
        <dbReference type="SAM" id="SignalP"/>
    </source>
</evidence>
<organism evidence="9 10">
    <name type="scientific">Leisingera caerulea</name>
    <name type="common">Phaeobacter caeruleus</name>
    <dbReference type="NCBI Taxonomy" id="506591"/>
    <lineage>
        <taxon>Bacteria</taxon>
        <taxon>Pseudomonadati</taxon>
        <taxon>Pseudomonadota</taxon>
        <taxon>Alphaproteobacteria</taxon>
        <taxon>Rhodobacterales</taxon>
        <taxon>Roseobacteraceae</taxon>
        <taxon>Leisingera</taxon>
    </lineage>
</organism>
<comment type="subcellular location">
    <subcellularLocation>
        <location evidence="1">Cell outer membrane</location>
        <topology evidence="1">Multi-pass membrane protein</topology>
    </subcellularLocation>
</comment>
<evidence type="ECO:0000313" key="10">
    <source>
        <dbReference type="Proteomes" id="UP001058713"/>
    </source>
</evidence>
<keyword evidence="4" id="KW-0812">Transmembrane</keyword>
<geneLocation type="plasmid" evidence="9 10">
    <name>unnamed1</name>
</geneLocation>
<feature type="signal peptide" evidence="8">
    <location>
        <begin position="1"/>
        <end position="23"/>
    </location>
</feature>
<comment type="similarity">
    <text evidence="2">Belongs to the OmpP1/FadL family.</text>
</comment>
<dbReference type="InterPro" id="IPR005017">
    <property type="entry name" value="OMPP1/FadL/TodX"/>
</dbReference>
<gene>
    <name evidence="9" type="ORF">K3721_19190</name>
</gene>
<dbReference type="RefSeq" id="WP_259972745.1">
    <property type="nucleotide sequence ID" value="NZ_CP081071.1"/>
</dbReference>
<dbReference type="GO" id="GO:0009279">
    <property type="term" value="C:cell outer membrane"/>
    <property type="evidence" value="ECO:0007669"/>
    <property type="project" value="UniProtKB-SubCell"/>
</dbReference>
<evidence type="ECO:0000256" key="7">
    <source>
        <dbReference type="ARBA" id="ARBA00023237"/>
    </source>
</evidence>
<dbReference type="AlphaFoldDB" id="A0A9Q9HPH0"/>
<dbReference type="KEGG" id="lcae:K3721_19190"/>
<dbReference type="Proteomes" id="UP001058713">
    <property type="component" value="Plasmid unnamed1"/>
</dbReference>
<evidence type="ECO:0000256" key="1">
    <source>
        <dbReference type="ARBA" id="ARBA00004571"/>
    </source>
</evidence>
<keyword evidence="7" id="KW-0998">Cell outer membrane</keyword>
<dbReference type="SUPFAM" id="SSF56935">
    <property type="entry name" value="Porins"/>
    <property type="match status" value="1"/>
</dbReference>
<protein>
    <submittedName>
        <fullName evidence="9">Outer membrane protein transport protein</fullName>
    </submittedName>
</protein>
<proteinExistence type="inferred from homology"/>
<accession>A0A9Q9HPH0</accession>
<keyword evidence="6" id="KW-0472">Membrane</keyword>
<evidence type="ECO:0000256" key="6">
    <source>
        <dbReference type="ARBA" id="ARBA00023136"/>
    </source>
</evidence>
<keyword evidence="5 8" id="KW-0732">Signal</keyword>
<evidence type="ECO:0000256" key="3">
    <source>
        <dbReference type="ARBA" id="ARBA00022452"/>
    </source>
</evidence>
<sequence>MKSNFFKTTILAASAFTISASMASAGGIERRSDPSQILFQKGKNYLEFSAATVHPTVSGDPLPGVPAGPTGNITNNYESYAFGYKRDLNDRFSFAFVVDEPIGASLTYNSPTAFLAGSSAEVSSIAYTGLAKYRVNDRFSVYGGLRIVGVDGDITVISPVTVSSPYSLSVSKDYQVGYLAGIAYEIPDIAMRIAATYESKTEHEFSDNTGTPFQVEIPKSFTLHAQSGISKNTLLFGSVRWREWTKFRVQPSDFLTLVPGVGVVNVPIAGGTSDIWTYEMGIGHAFNDNWSGAATIGYEKDNGDIVGNFSGTDGYVSYGLAVSYETEGWKVTTGIRYTDIGSADSAITSFTDNDAFSAGVKVSYSF</sequence>
<dbReference type="EMBL" id="CP081071">
    <property type="protein sequence ID" value="UWQ55960.1"/>
    <property type="molecule type" value="Genomic_DNA"/>
</dbReference>